<feature type="compositionally biased region" description="Basic residues" evidence="1">
    <location>
        <begin position="652"/>
        <end position="664"/>
    </location>
</feature>
<gene>
    <name evidence="3" type="ORF">EK21DRAFT_110864</name>
</gene>
<feature type="compositionally biased region" description="Basic and acidic residues" evidence="1">
    <location>
        <begin position="1178"/>
        <end position="1194"/>
    </location>
</feature>
<dbReference type="EMBL" id="ML978180">
    <property type="protein sequence ID" value="KAF2031493.1"/>
    <property type="molecule type" value="Genomic_DNA"/>
</dbReference>
<keyword evidence="4" id="KW-1185">Reference proteome</keyword>
<dbReference type="InterPro" id="IPR028084">
    <property type="entry name" value="FNIP_N_dom"/>
</dbReference>
<comment type="caution">
    <text evidence="3">The sequence shown here is derived from an EMBL/GenBank/DDBJ whole genome shotgun (WGS) entry which is preliminary data.</text>
</comment>
<dbReference type="GO" id="GO:0051087">
    <property type="term" value="F:protein-folding chaperone binding"/>
    <property type="evidence" value="ECO:0007669"/>
    <property type="project" value="TreeGrafter"/>
</dbReference>
<evidence type="ECO:0000256" key="1">
    <source>
        <dbReference type="SAM" id="MobiDB-lite"/>
    </source>
</evidence>
<feature type="compositionally biased region" description="Polar residues" evidence="1">
    <location>
        <begin position="139"/>
        <end position="150"/>
    </location>
</feature>
<protein>
    <recommendedName>
        <fullName evidence="2">Folliculin-interacting protein N-terminal domain-containing protein</fullName>
    </recommendedName>
</protein>
<dbReference type="GO" id="GO:0005737">
    <property type="term" value="C:cytoplasm"/>
    <property type="evidence" value="ECO:0007669"/>
    <property type="project" value="TreeGrafter"/>
</dbReference>
<feature type="domain" description="Folliculin-interacting protein N-terminal" evidence="2">
    <location>
        <begin position="76"/>
        <end position="225"/>
    </location>
</feature>
<feature type="compositionally biased region" description="Polar residues" evidence="1">
    <location>
        <begin position="666"/>
        <end position="683"/>
    </location>
</feature>
<evidence type="ECO:0000313" key="4">
    <source>
        <dbReference type="Proteomes" id="UP000799777"/>
    </source>
</evidence>
<evidence type="ECO:0000259" key="2">
    <source>
        <dbReference type="Pfam" id="PF14636"/>
    </source>
</evidence>
<feature type="region of interest" description="Disordered" evidence="1">
    <location>
        <begin position="1"/>
        <end position="66"/>
    </location>
</feature>
<feature type="region of interest" description="Disordered" evidence="1">
    <location>
        <begin position="1124"/>
        <end position="1150"/>
    </location>
</feature>
<feature type="region of interest" description="Disordered" evidence="1">
    <location>
        <begin position="136"/>
        <end position="158"/>
    </location>
</feature>
<feature type="region of interest" description="Disordered" evidence="1">
    <location>
        <begin position="632"/>
        <end position="689"/>
    </location>
</feature>
<feature type="compositionally biased region" description="Low complexity" evidence="1">
    <location>
        <begin position="1128"/>
        <end position="1137"/>
    </location>
</feature>
<feature type="compositionally biased region" description="Polar residues" evidence="1">
    <location>
        <begin position="363"/>
        <end position="387"/>
    </location>
</feature>
<accession>A0A9P4HBA5</accession>
<evidence type="ECO:0000313" key="3">
    <source>
        <dbReference type="EMBL" id="KAF2031493.1"/>
    </source>
</evidence>
<feature type="region of interest" description="Disordered" evidence="1">
    <location>
        <begin position="354"/>
        <end position="387"/>
    </location>
</feature>
<feature type="compositionally biased region" description="Polar residues" evidence="1">
    <location>
        <begin position="632"/>
        <end position="643"/>
    </location>
</feature>
<dbReference type="PANTHER" id="PTHR21634">
    <property type="entry name" value="RE13835P"/>
    <property type="match status" value="1"/>
</dbReference>
<dbReference type="GO" id="GO:0042030">
    <property type="term" value="F:ATPase inhibitor activity"/>
    <property type="evidence" value="ECO:0007669"/>
    <property type="project" value="TreeGrafter"/>
</dbReference>
<organism evidence="3 4">
    <name type="scientific">Setomelanomma holmii</name>
    <dbReference type="NCBI Taxonomy" id="210430"/>
    <lineage>
        <taxon>Eukaryota</taxon>
        <taxon>Fungi</taxon>
        <taxon>Dikarya</taxon>
        <taxon>Ascomycota</taxon>
        <taxon>Pezizomycotina</taxon>
        <taxon>Dothideomycetes</taxon>
        <taxon>Pleosporomycetidae</taxon>
        <taxon>Pleosporales</taxon>
        <taxon>Pleosporineae</taxon>
        <taxon>Phaeosphaeriaceae</taxon>
        <taxon>Setomelanomma</taxon>
    </lineage>
</organism>
<proteinExistence type="predicted"/>
<dbReference type="Pfam" id="PF14636">
    <property type="entry name" value="FNIP_N"/>
    <property type="match status" value="1"/>
</dbReference>
<dbReference type="OrthoDB" id="5428015at2759"/>
<sequence length="1216" mass="132580">MRDMIGQFFSRKGTSASNPAPTPPGLDSVTEESHTRQLLYPDTHTPYHSDGQPYPLHAAQPHDGPLPEIDLEFPRDCRIIIAQDETPAQPKTILFDSKPALTRADTPPLPTRARAFGPGGNAGNATAGPTFGGLHARRSSLSTEPTTPRSPTLGGFTRIRSRGGSISSMPNIDEHAQVQAKAQARAKESTDLANICLDCMFGNLAMNFRGNSNKIHIVPLDTKPADVSSLGASIQDATSSLGRAEGLRRRSNLAKSYTPSNLPAELGHADSGDSVLKEQKRRTIFITRLFSVTIPEDDQDSCTPTPQSSLPKGNGFPFPPTAQKPGASKPYAPQIRKSPMYAITIIMHLPISQTSPALRPPSRGSNLRSAAHLSTSAPGQDSLGSSVDSDRRAGWAFIEPNLGVESLLSSSLSSDVDDRVDVVGQHWDVIMRALSSLQYVVQERILAHFKSPDAMALPIVHQHRHQPSRSSLRDTAAHPARRSLRLQPNALMMDKDIQTAAELTGSRVVTGMRIPRVMTGQAKWGVWREEARWLGRWAGRKEQNFFFFNLLTAFLGCHTEWLNILGPKWHRKRHRQQQKATAGENLTISNRTVIVSPDKMAARRLIFLLAAFLPPNNPAVCESASYMRPGTSTSFRAYSQSPPSNMPPSRKQSLRRQINRRPKGKQSISNMLLQPPITSSVQQAPADVSNEQRDLSTLNFLDMHRPAGHSRRSSAHSIRTSLVIPSISDVAAANKTGIPTTSTVSPQSTVPVAHFTLPRTKSSEPNLDLRPESSDSLASANLINTLQRSGTGQTSIASNDSSSNNSRWSGFMNFWGGRRTSSTDQSDYLQTTDDGIGFRGQERVPSQLEQMVQELSMDGMFGDGEFQERRAVDAGAAHASPEILPITGCSGVPASAARPIPKRPRTFDSQLKLSVNEKDGVIDVDIPLPDFGSPLHSPLLGGYGSASSQHGSSFGESSVLSAPYCEPEQTVNAAGWLAKFHPDFAVQAIKPYKDLEGDIKKAMSAEPTPLSHATTPSLESGPLERWIDVCSALVADTRNFTINRIRLRRRVKLIPTPTYQPSAMTPAVTGMPSGRSQYGNPYTAGSVVPMMTEVHLAEEFITEHIMDFDATLIDGLDRALAQSGENTRVNSAQSSRSSSRRGRHDTRGEVEVPQLDCKTIIFDALETVVRDVTAAQGGKEESKKNAEQKSEKSVRPKTATDSSLREGIRRWLVEVE</sequence>
<feature type="region of interest" description="Disordered" evidence="1">
    <location>
        <begin position="1173"/>
        <end position="1203"/>
    </location>
</feature>
<feature type="compositionally biased region" description="Polar residues" evidence="1">
    <location>
        <begin position="301"/>
        <end position="311"/>
    </location>
</feature>
<dbReference type="Proteomes" id="UP000799777">
    <property type="component" value="Unassembled WGS sequence"/>
</dbReference>
<name>A0A9P4HBA5_9PLEO</name>
<dbReference type="PANTHER" id="PTHR21634:SF9">
    <property type="entry name" value="RE13835P"/>
    <property type="match status" value="1"/>
</dbReference>
<feature type="region of interest" description="Disordered" evidence="1">
    <location>
        <begin position="296"/>
        <end position="333"/>
    </location>
</feature>
<dbReference type="AlphaFoldDB" id="A0A9P4HBA5"/>
<reference evidence="3" key="1">
    <citation type="journal article" date="2020" name="Stud. Mycol.">
        <title>101 Dothideomycetes genomes: a test case for predicting lifestyles and emergence of pathogens.</title>
        <authorList>
            <person name="Haridas S."/>
            <person name="Albert R."/>
            <person name="Binder M."/>
            <person name="Bloem J."/>
            <person name="Labutti K."/>
            <person name="Salamov A."/>
            <person name="Andreopoulos B."/>
            <person name="Baker S."/>
            <person name="Barry K."/>
            <person name="Bills G."/>
            <person name="Bluhm B."/>
            <person name="Cannon C."/>
            <person name="Castanera R."/>
            <person name="Culley D."/>
            <person name="Daum C."/>
            <person name="Ezra D."/>
            <person name="Gonzalez J."/>
            <person name="Henrissat B."/>
            <person name="Kuo A."/>
            <person name="Liang C."/>
            <person name="Lipzen A."/>
            <person name="Lutzoni F."/>
            <person name="Magnuson J."/>
            <person name="Mondo S."/>
            <person name="Nolan M."/>
            <person name="Ohm R."/>
            <person name="Pangilinan J."/>
            <person name="Park H.-J."/>
            <person name="Ramirez L."/>
            <person name="Alfaro M."/>
            <person name="Sun H."/>
            <person name="Tritt A."/>
            <person name="Yoshinaga Y."/>
            <person name="Zwiers L.-H."/>
            <person name="Turgeon B."/>
            <person name="Goodwin S."/>
            <person name="Spatafora J."/>
            <person name="Crous P."/>
            <person name="Grigoriev I."/>
        </authorList>
    </citation>
    <scope>NUCLEOTIDE SEQUENCE</scope>
    <source>
        <strain evidence="3">CBS 110217</strain>
    </source>
</reference>